<organism evidence="2 3">
    <name type="scientific">Ignelater luminosus</name>
    <name type="common">Cucubano</name>
    <name type="synonym">Pyrophorus luminosus</name>
    <dbReference type="NCBI Taxonomy" id="2038154"/>
    <lineage>
        <taxon>Eukaryota</taxon>
        <taxon>Metazoa</taxon>
        <taxon>Ecdysozoa</taxon>
        <taxon>Arthropoda</taxon>
        <taxon>Hexapoda</taxon>
        <taxon>Insecta</taxon>
        <taxon>Pterygota</taxon>
        <taxon>Neoptera</taxon>
        <taxon>Endopterygota</taxon>
        <taxon>Coleoptera</taxon>
        <taxon>Polyphaga</taxon>
        <taxon>Elateriformia</taxon>
        <taxon>Elateroidea</taxon>
        <taxon>Elateridae</taxon>
        <taxon>Agrypninae</taxon>
        <taxon>Pyrophorini</taxon>
        <taxon>Ignelater</taxon>
    </lineage>
</organism>
<reference evidence="2" key="1">
    <citation type="submission" date="2019-08" db="EMBL/GenBank/DDBJ databases">
        <title>The genome of the North American firefly Photinus pyralis.</title>
        <authorList>
            <consortium name="Photinus pyralis genome working group"/>
            <person name="Fallon T.R."/>
            <person name="Sander Lower S.E."/>
            <person name="Weng J.-K."/>
        </authorList>
    </citation>
    <scope>NUCLEOTIDE SEQUENCE</scope>
    <source>
        <strain evidence="2">TRF0915ILg1</strain>
        <tissue evidence="2">Whole body</tissue>
    </source>
</reference>
<dbReference type="Pfam" id="PF01498">
    <property type="entry name" value="HTH_Tnp_Tc3_2"/>
    <property type="match status" value="1"/>
</dbReference>
<dbReference type="GO" id="GO:0006313">
    <property type="term" value="P:DNA transposition"/>
    <property type="evidence" value="ECO:0007669"/>
    <property type="project" value="InterPro"/>
</dbReference>
<evidence type="ECO:0000313" key="3">
    <source>
        <dbReference type="Proteomes" id="UP000801492"/>
    </source>
</evidence>
<proteinExistence type="predicted"/>
<gene>
    <name evidence="2" type="ORF">ILUMI_08294</name>
</gene>
<dbReference type="EMBL" id="VTPC01003886">
    <property type="protein sequence ID" value="KAF2897880.1"/>
    <property type="molecule type" value="Genomic_DNA"/>
</dbReference>
<name>A0A8K0DBL1_IGNLU</name>
<accession>A0A8K0DBL1</accession>
<comment type="caution">
    <text evidence="2">The sequence shown here is derived from an EMBL/GenBank/DDBJ whole genome shotgun (WGS) entry which is preliminary data.</text>
</comment>
<evidence type="ECO:0000313" key="2">
    <source>
        <dbReference type="EMBL" id="KAF2897880.1"/>
    </source>
</evidence>
<evidence type="ECO:0000259" key="1">
    <source>
        <dbReference type="Pfam" id="PF01498"/>
    </source>
</evidence>
<dbReference type="GO" id="GO:0003677">
    <property type="term" value="F:DNA binding"/>
    <property type="evidence" value="ECO:0007669"/>
    <property type="project" value="InterPro"/>
</dbReference>
<dbReference type="OrthoDB" id="6779723at2759"/>
<keyword evidence="3" id="KW-1185">Reference proteome</keyword>
<protein>
    <recommendedName>
        <fullName evidence="1">Transposase Tc1-like domain-containing protein</fullName>
    </recommendedName>
</protein>
<dbReference type="Proteomes" id="UP000801492">
    <property type="component" value="Unassembled WGS sequence"/>
</dbReference>
<dbReference type="InterPro" id="IPR002492">
    <property type="entry name" value="Transposase_Tc1-like"/>
</dbReference>
<feature type="domain" description="Transposase Tc1-like" evidence="1">
    <location>
        <begin position="11"/>
        <end position="83"/>
    </location>
</feature>
<sequence length="101" mass="11889">MCKSKITAADRRALRRIIEKNHRVSYLQLSSLWSDAVGRHILRSTCHREAHKMGFSTYKAKEKPLLTPLQKQNRLVWAKQHKNWTPLNNDMQYNGVIRGVY</sequence>
<dbReference type="AlphaFoldDB" id="A0A8K0DBL1"/>
<dbReference type="GO" id="GO:0015074">
    <property type="term" value="P:DNA integration"/>
    <property type="evidence" value="ECO:0007669"/>
    <property type="project" value="InterPro"/>
</dbReference>